<dbReference type="EMBL" id="JAVHNQ010000001">
    <property type="protein sequence ID" value="KAK6359082.1"/>
    <property type="molecule type" value="Genomic_DNA"/>
</dbReference>
<evidence type="ECO:0008006" key="3">
    <source>
        <dbReference type="Google" id="ProtNLM"/>
    </source>
</evidence>
<keyword evidence="2" id="KW-1185">Reference proteome</keyword>
<accession>A0AAV9VAR4</accession>
<name>A0AAV9VAR4_9PEZI</name>
<gene>
    <name evidence="1" type="ORF">TWF696_000250</name>
</gene>
<protein>
    <recommendedName>
        <fullName evidence="3">F-box domain-containing protein</fullName>
    </recommendedName>
</protein>
<dbReference type="AlphaFoldDB" id="A0AAV9VAR4"/>
<reference evidence="1 2" key="1">
    <citation type="submission" date="2019-10" db="EMBL/GenBank/DDBJ databases">
        <authorList>
            <person name="Palmer J.M."/>
        </authorList>
    </citation>
    <scope>NUCLEOTIDE SEQUENCE [LARGE SCALE GENOMIC DNA]</scope>
    <source>
        <strain evidence="1 2">TWF696</strain>
    </source>
</reference>
<evidence type="ECO:0000313" key="1">
    <source>
        <dbReference type="EMBL" id="KAK6359082.1"/>
    </source>
</evidence>
<evidence type="ECO:0000313" key="2">
    <source>
        <dbReference type="Proteomes" id="UP001375240"/>
    </source>
</evidence>
<proteinExistence type="predicted"/>
<dbReference type="Proteomes" id="UP001375240">
    <property type="component" value="Unassembled WGS sequence"/>
</dbReference>
<comment type="caution">
    <text evidence="1">The sequence shown here is derived from an EMBL/GenBank/DDBJ whole genome shotgun (WGS) entry which is preliminary data.</text>
</comment>
<organism evidence="1 2">
    <name type="scientific">Orbilia brochopaga</name>
    <dbReference type="NCBI Taxonomy" id="3140254"/>
    <lineage>
        <taxon>Eukaryota</taxon>
        <taxon>Fungi</taxon>
        <taxon>Dikarya</taxon>
        <taxon>Ascomycota</taxon>
        <taxon>Pezizomycotina</taxon>
        <taxon>Orbiliomycetes</taxon>
        <taxon>Orbiliales</taxon>
        <taxon>Orbiliaceae</taxon>
        <taxon>Orbilia</taxon>
    </lineage>
</organism>
<sequence length="558" mass="64633">MSAQNVNPLERKPRLAAHLPVEILEVIFEGLNQSDRLAFCRASRDWYITGYPLMLEALDFTVPVLGGPEPRGHKKRMQNYRGSDVKPKILTVHDPVRRIEPVNWKVETPARLTSDISHAFPIQFDLLSNIRELRIHSQLVSLYGPKSPYYDRNPYHGHSWAYDIIPRLLHRCPQVDILDVEIIIVKTRHEHGTCGNWGTSGGSPNEVPRPPRNALDLGPADWFREDPSRPLKKRGGTMQYQSLIRQYAGPEPGVVQPNKGLSKLAVTVSGKGHYDELQKVLRTLGHILGGVYLDLPFPAELRIRNLLNVDSRDGHLGSLNWELFTHIRDLEAKNLRLEFGERGRVSLPYGALPGEEWNYQDVESLCIDRYGRWTQEQLEQLDGKSELKHLHIIERVQRELTMTGHPAPPYNPKLHKPRVLFTCMETLLFPKMLKTITWQRYKAGHKQEVFCTITRNPDWDEIEHVEISLTCNGVVVMDQERYDAKRFHQELFDGFGKSTRETHVERWGTYWAARFGSRNIRDIGIDVDRQAYRTLMPNRPWPRDWSVVPRADRFPMWT</sequence>
<dbReference type="CDD" id="cd09917">
    <property type="entry name" value="F-box_SF"/>
    <property type="match status" value="1"/>
</dbReference>